<feature type="region of interest" description="Disordered" evidence="2">
    <location>
        <begin position="433"/>
        <end position="518"/>
    </location>
</feature>
<keyword evidence="5" id="KW-1185">Reference proteome</keyword>
<feature type="compositionally biased region" description="Basic residues" evidence="2">
    <location>
        <begin position="8"/>
        <end position="18"/>
    </location>
</feature>
<feature type="compositionally biased region" description="Polar residues" evidence="2">
    <location>
        <begin position="130"/>
        <end position="140"/>
    </location>
</feature>
<dbReference type="AlphaFoldDB" id="A0AAV5FVR1"/>
<feature type="compositionally biased region" description="Basic residues" evidence="2">
    <location>
        <begin position="41"/>
        <end position="53"/>
    </location>
</feature>
<protein>
    <recommendedName>
        <fullName evidence="3">Glabrous enhancer-binding protein-like DBD domain-containing protein</fullName>
    </recommendedName>
</protein>
<dbReference type="GO" id="GO:0006355">
    <property type="term" value="P:regulation of DNA-templated transcription"/>
    <property type="evidence" value="ECO:0007669"/>
    <property type="project" value="InterPro"/>
</dbReference>
<feature type="compositionally biased region" description="Low complexity" evidence="2">
    <location>
        <begin position="26"/>
        <end position="38"/>
    </location>
</feature>
<gene>
    <name evidence="4" type="primary">gb27341</name>
    <name evidence="4" type="ORF">PR202_gb27341</name>
</gene>
<dbReference type="PANTHER" id="PTHR31662:SF31">
    <property type="entry name" value="OS06G0498000 PROTEIN"/>
    <property type="match status" value="1"/>
</dbReference>
<accession>A0AAV5FVR1</accession>
<dbReference type="Proteomes" id="UP001054889">
    <property type="component" value="Unassembled WGS sequence"/>
</dbReference>
<dbReference type="PANTHER" id="PTHR31662">
    <property type="entry name" value="BNAANNG10740D PROTEIN-RELATED"/>
    <property type="match status" value="1"/>
</dbReference>
<evidence type="ECO:0000313" key="5">
    <source>
        <dbReference type="Proteomes" id="UP001054889"/>
    </source>
</evidence>
<organism evidence="4 5">
    <name type="scientific">Eleusine coracana subsp. coracana</name>
    <dbReference type="NCBI Taxonomy" id="191504"/>
    <lineage>
        <taxon>Eukaryota</taxon>
        <taxon>Viridiplantae</taxon>
        <taxon>Streptophyta</taxon>
        <taxon>Embryophyta</taxon>
        <taxon>Tracheophyta</taxon>
        <taxon>Spermatophyta</taxon>
        <taxon>Magnoliopsida</taxon>
        <taxon>Liliopsida</taxon>
        <taxon>Poales</taxon>
        <taxon>Poaceae</taxon>
        <taxon>PACMAD clade</taxon>
        <taxon>Chloridoideae</taxon>
        <taxon>Cynodonteae</taxon>
        <taxon>Eleusininae</taxon>
        <taxon>Eleusine</taxon>
    </lineage>
</organism>
<dbReference type="InterPro" id="IPR053932">
    <property type="entry name" value="GeBP-like_DBD"/>
</dbReference>
<feature type="domain" description="Glabrous enhancer-binding protein-like DBD" evidence="3">
    <location>
        <begin position="247"/>
        <end position="338"/>
    </location>
</feature>
<comment type="caution">
    <text evidence="4">The sequence shown here is derived from an EMBL/GenBank/DDBJ whole genome shotgun (WGS) entry which is preliminary data.</text>
</comment>
<evidence type="ECO:0000256" key="1">
    <source>
        <dbReference type="ARBA" id="ARBA00010820"/>
    </source>
</evidence>
<feature type="region of interest" description="Disordered" evidence="2">
    <location>
        <begin position="1"/>
        <end position="162"/>
    </location>
</feature>
<reference evidence="4" key="2">
    <citation type="submission" date="2021-12" db="EMBL/GenBank/DDBJ databases">
        <title>Resequencing data analysis of finger millet.</title>
        <authorList>
            <person name="Hatakeyama M."/>
            <person name="Aluri S."/>
            <person name="Balachadran M.T."/>
            <person name="Sivarajan S.R."/>
            <person name="Poveda L."/>
            <person name="Shimizu-Inatsugi R."/>
            <person name="Schlapbach R."/>
            <person name="Sreeman S.M."/>
            <person name="Shimizu K.K."/>
        </authorList>
    </citation>
    <scope>NUCLEOTIDE SEQUENCE</scope>
</reference>
<evidence type="ECO:0000313" key="4">
    <source>
        <dbReference type="EMBL" id="GJN38311.1"/>
    </source>
</evidence>
<reference evidence="4" key="1">
    <citation type="journal article" date="2018" name="DNA Res.">
        <title>Multiple hybrid de novo genome assembly of finger millet, an orphan allotetraploid crop.</title>
        <authorList>
            <person name="Hatakeyama M."/>
            <person name="Aluri S."/>
            <person name="Balachadran M.T."/>
            <person name="Sivarajan S.R."/>
            <person name="Patrignani A."/>
            <person name="Gruter S."/>
            <person name="Poveda L."/>
            <person name="Shimizu-Inatsugi R."/>
            <person name="Baeten J."/>
            <person name="Francoijs K.J."/>
            <person name="Nataraja K.N."/>
            <person name="Reddy Y.A.N."/>
            <person name="Phadnis S."/>
            <person name="Ravikumar R.L."/>
            <person name="Schlapbach R."/>
            <person name="Sreeman S.M."/>
            <person name="Shimizu K.K."/>
        </authorList>
    </citation>
    <scope>NUCLEOTIDE SEQUENCE</scope>
</reference>
<dbReference type="GO" id="GO:0005634">
    <property type="term" value="C:nucleus"/>
    <property type="evidence" value="ECO:0007669"/>
    <property type="project" value="TreeGrafter"/>
</dbReference>
<dbReference type="InterPro" id="IPR007592">
    <property type="entry name" value="GEBP"/>
</dbReference>
<feature type="compositionally biased region" description="Basic and acidic residues" evidence="2">
    <location>
        <begin position="486"/>
        <end position="496"/>
    </location>
</feature>
<evidence type="ECO:0000256" key="2">
    <source>
        <dbReference type="SAM" id="MobiDB-lite"/>
    </source>
</evidence>
<dbReference type="Pfam" id="PF04504">
    <property type="entry name" value="GeBP-like_DBD"/>
    <property type="match status" value="1"/>
</dbReference>
<name>A0AAV5FVR1_ELECO</name>
<feature type="compositionally biased region" description="Basic and acidic residues" evidence="2">
    <location>
        <begin position="451"/>
        <end position="475"/>
    </location>
</feature>
<feature type="compositionally biased region" description="Low complexity" evidence="2">
    <location>
        <begin position="95"/>
        <end position="112"/>
    </location>
</feature>
<sequence length="518" mass="56750">MPPALSAGHKHVAARSRAPRAPPEPASTTSSSPPALELPTRRRSPPPLSRRRACLPLLPSPLSPADPEAAKLAPSSGLLQIASSSDGRRGGGAGAATSSLPTLPSATSPSPSIWGGPLLISRSPSRFAPTATTTSEQWSFPNRLRPNPDDNGPSPNLLRSDPEGAFSSSVALSFLVARRRLGRACGPHTASDSFANASFASLPSPYRCRLPGRNETPSTPLHWHPPSMDFWWDSDSEPAKKPPRSWERTWSAADEIKLLEAFIGHRERHGKAPTRSELAAALRWRIRPEGRRSPEQISSRLSCLRVRYKQAKRRSSRGIIPGTVEDLTIYQLSEQIWKDTTPSVEKADARQDPRNFSDLEALYPCLAKEIENIEARLGAAAGVKMAFERIGDVRATQLEHKLKRVRMAALKERAKQDSLRSQVAMTILEWYPPKVPENQNPSEGYAPFKGFRKDQSPRPSGDSEPKRSAKHEPPRRGPWYLRRSKGAPEGEGERGVLQRHVAPAHSMACGSRKGIGKA</sequence>
<evidence type="ECO:0000259" key="3">
    <source>
        <dbReference type="Pfam" id="PF04504"/>
    </source>
</evidence>
<dbReference type="EMBL" id="BQKI01000096">
    <property type="protein sequence ID" value="GJN38311.1"/>
    <property type="molecule type" value="Genomic_DNA"/>
</dbReference>
<comment type="similarity">
    <text evidence="1">Belongs to the GeBP family.</text>
</comment>
<proteinExistence type="inferred from homology"/>